<dbReference type="eggNOG" id="COG3170">
    <property type="taxonomic scope" value="Bacteria"/>
</dbReference>
<accession>S5T5Y4</accession>
<feature type="region of interest" description="Disordered" evidence="1">
    <location>
        <begin position="291"/>
        <end position="323"/>
    </location>
</feature>
<keyword evidence="2" id="KW-0472">Membrane</keyword>
<evidence type="ECO:0008006" key="5">
    <source>
        <dbReference type="Google" id="ProtNLM"/>
    </source>
</evidence>
<proteinExistence type="predicted"/>
<dbReference type="HOGENOM" id="CLU_017917_0_0_11"/>
<dbReference type="AlphaFoldDB" id="S5T5Y4"/>
<evidence type="ECO:0000313" key="3">
    <source>
        <dbReference type="EMBL" id="AGS36015.1"/>
    </source>
</evidence>
<evidence type="ECO:0000256" key="2">
    <source>
        <dbReference type="SAM" id="Phobius"/>
    </source>
</evidence>
<dbReference type="OrthoDB" id="3797035at2"/>
<keyword evidence="2" id="KW-0812">Transmembrane</keyword>
<dbReference type="STRING" id="1224163.B841_12725"/>
<keyword evidence="2" id="KW-1133">Transmembrane helix</keyword>
<dbReference type="EMBL" id="CP003924">
    <property type="protein sequence ID" value="AGS36015.1"/>
    <property type="molecule type" value="Genomic_DNA"/>
</dbReference>
<name>S5T5Y4_9CORY</name>
<dbReference type="Proteomes" id="UP000015388">
    <property type="component" value="Chromosome"/>
</dbReference>
<dbReference type="PATRIC" id="fig|1224163.3.peg.2570"/>
<organism evidence="3 4">
    <name type="scientific">Corynebacterium maris DSM 45190</name>
    <dbReference type="NCBI Taxonomy" id="1224163"/>
    <lineage>
        <taxon>Bacteria</taxon>
        <taxon>Bacillati</taxon>
        <taxon>Actinomycetota</taxon>
        <taxon>Actinomycetes</taxon>
        <taxon>Mycobacteriales</taxon>
        <taxon>Corynebacteriaceae</taxon>
        <taxon>Corynebacterium</taxon>
    </lineage>
</organism>
<dbReference type="KEGG" id="cmd:B841_12725"/>
<evidence type="ECO:0000256" key="1">
    <source>
        <dbReference type="SAM" id="MobiDB-lite"/>
    </source>
</evidence>
<evidence type="ECO:0000313" key="4">
    <source>
        <dbReference type="Proteomes" id="UP000015388"/>
    </source>
</evidence>
<feature type="transmembrane region" description="Helical" evidence="2">
    <location>
        <begin position="781"/>
        <end position="801"/>
    </location>
</feature>
<keyword evidence="4" id="KW-1185">Reference proteome</keyword>
<gene>
    <name evidence="3" type="ORF">B841_12725</name>
</gene>
<reference evidence="3 4" key="1">
    <citation type="submission" date="2012-11" db="EMBL/GenBank/DDBJ databases">
        <title>The complete genome sequence of Corynebacterium maris Coryn-1 (=DSM 45190).</title>
        <authorList>
            <person name="Schaffert L."/>
            <person name="Albersmeier A."/>
            <person name="Kalinowski J."/>
            <person name="Ruckert C."/>
        </authorList>
    </citation>
    <scope>NUCLEOTIDE SEQUENCE [LARGE SCALE GENOMIC DNA]</scope>
    <source>
        <strain evidence="4">Coryn-1</strain>
    </source>
</reference>
<sequence length="826" mass="84854">MAATLAAAVVAAAAPAGGVPQADALPAPTSPADPAVATTWVNPAIRPGETEIPVSLQLSGSPTMDSGPVAAGSDLSVSLTLRNTSDEPVSGLELSARRAQPVGSAADARQALAAHDSQYAWYGLTAVQDEVLAPGESRTVNLTVPTAPGADGTLTIRDAGVYPVMFALRGVDGSVTTERFLLSAEDPGSAGDAEEEAAASVPPFSLVYPVTAEVDVTPGETGEAVADPPLLLRSEQLAGQLADGGRLDELLRVYEDATVGAGGSLELFHASCLALDPALVSVVDRMSDGYRVAPDRPDLQAPQRLRDSWTQDDESAASDPGRGVEDAQAWLERVRAVAAEGCVVSLPWANTDLRAVADADDAALMNEAIGRGPGVLQEALGTTGVTNTVIAPGGYVDPAVVDAAGWADHSSGAAAEDGAGGAAPEARNPVRVLVADNTVPAPAQAGDEEAIDPRFVELAPNVHAVRYQGSLAATLATVGRQPLTVGYSNTATRYDYRVDSEYSRAASAASALRLTVAENTAPPAAESAPDPVLAMLPPTLDPDSARRLLSAAAGVLADGAAEPLALGAYLTPNGSPAALAEGAEPGAPFPDPSVITDTEIIQASQQAGYLDDLTRLMVNDPAIALTRYGFTQPLRHELLNALAATGRNSLGGYDDAVARASRELNANRDTIQELRGSVALLPPGNVYTRASESSPLLLVAENRLPLPVEATIAYAATDPDDAIRLNRPGTVLIPAAGSITVQMTADIPSDQDQTQISLWLATPDGAPISSPVDISVQTRTGTAGLVVLVALLIVVMGLALVMRFGRQRRKKGADRPRAPAPDDAAQ</sequence>
<protein>
    <recommendedName>
        <fullName evidence="5">Secreted protein</fullName>
    </recommendedName>
</protein>
<dbReference type="RefSeq" id="WP_020936596.1">
    <property type="nucleotide sequence ID" value="NC_021915.1"/>
</dbReference>
<feature type="compositionally biased region" description="Basic and acidic residues" evidence="1">
    <location>
        <begin position="291"/>
        <end position="309"/>
    </location>
</feature>